<keyword evidence="2" id="KW-0812">Transmembrane</keyword>
<feature type="compositionally biased region" description="Low complexity" evidence="1">
    <location>
        <begin position="178"/>
        <end position="200"/>
    </location>
</feature>
<feature type="region of interest" description="Disordered" evidence="1">
    <location>
        <begin position="93"/>
        <end position="122"/>
    </location>
</feature>
<dbReference type="EMBL" id="FNXT01001193">
    <property type="protein sequence ID" value="SZX73580.1"/>
    <property type="molecule type" value="Genomic_DNA"/>
</dbReference>
<keyword evidence="5" id="KW-1185">Reference proteome</keyword>
<evidence type="ECO:0000256" key="1">
    <source>
        <dbReference type="SAM" id="MobiDB-lite"/>
    </source>
</evidence>
<proteinExistence type="predicted"/>
<gene>
    <name evidence="4" type="ORF">BQ4739_LOCUS13839</name>
    <name evidence="3" type="ORF">BQ4739_LOCUS9388</name>
</gene>
<organism evidence="4 5">
    <name type="scientific">Tetradesmus obliquus</name>
    <name type="common">Green alga</name>
    <name type="synonym">Acutodesmus obliquus</name>
    <dbReference type="NCBI Taxonomy" id="3088"/>
    <lineage>
        <taxon>Eukaryota</taxon>
        <taxon>Viridiplantae</taxon>
        <taxon>Chlorophyta</taxon>
        <taxon>core chlorophytes</taxon>
        <taxon>Chlorophyceae</taxon>
        <taxon>CS clade</taxon>
        <taxon>Sphaeropleales</taxon>
        <taxon>Scenedesmaceae</taxon>
        <taxon>Tetradesmus</taxon>
    </lineage>
</organism>
<keyword evidence="2" id="KW-0472">Membrane</keyword>
<sequence length="385" mass="39719">MLTAAEHHAGLWSSTNSLLGVSINQGAARNPLQQPMLRQACSLHACTTSTAAPAESCKLQHVAQLQLQQGALILEPKVLLQALLLKQSSQADLTSNTTDPAADPAQQTNNKPSAASDKSSSANSTSTAAAAAAAAATAAAASKPTRPLDAASIDSSAVTLHMAACCEQQQQQHISSSISSSKCLDAPQPAAAPDGAAAAQSGTIKPLQDTLHTLQQQQQQQERDDEPVWTNTVTVTLSEAGQQARQQKAAAGCPPVVEQWDVATPEQMQPDQAHVAKYAAAQEAHRPAGTAAAASTVSASSASAGLQDSSSEYQQLLLVELHLPAVDSVQPAAQKDSSAFTEAAAKQQAAQAVTAGSFMQLWLGRAGMLLLVLAAQVAIYRFATT</sequence>
<dbReference type="Proteomes" id="UP000256970">
    <property type="component" value="Unassembled WGS sequence"/>
</dbReference>
<feature type="compositionally biased region" description="Low complexity" evidence="1">
    <location>
        <begin position="113"/>
        <end position="122"/>
    </location>
</feature>
<keyword evidence="2" id="KW-1133">Transmembrane helix</keyword>
<accession>A0A383W8Q2</accession>
<dbReference type="EMBL" id="FNXT01000903">
    <property type="protein sequence ID" value="SZX69085.1"/>
    <property type="molecule type" value="Genomic_DNA"/>
</dbReference>
<reference evidence="4 5" key="1">
    <citation type="submission" date="2016-10" db="EMBL/GenBank/DDBJ databases">
        <authorList>
            <person name="Cai Z."/>
        </authorList>
    </citation>
    <scope>NUCLEOTIDE SEQUENCE [LARGE SCALE GENOMIC DNA]</scope>
</reference>
<protein>
    <submittedName>
        <fullName evidence="4">Uncharacterized protein</fullName>
    </submittedName>
</protein>
<evidence type="ECO:0000313" key="4">
    <source>
        <dbReference type="EMBL" id="SZX73580.1"/>
    </source>
</evidence>
<feature type="transmembrane region" description="Helical" evidence="2">
    <location>
        <begin position="362"/>
        <end position="383"/>
    </location>
</feature>
<feature type="region of interest" description="Disordered" evidence="1">
    <location>
        <begin position="178"/>
        <end position="201"/>
    </location>
</feature>
<feature type="compositionally biased region" description="Polar residues" evidence="1">
    <location>
        <begin position="94"/>
        <end position="112"/>
    </location>
</feature>
<evidence type="ECO:0000313" key="3">
    <source>
        <dbReference type="EMBL" id="SZX69085.1"/>
    </source>
</evidence>
<dbReference type="AlphaFoldDB" id="A0A383W8Q2"/>
<evidence type="ECO:0000313" key="5">
    <source>
        <dbReference type="Proteomes" id="UP000256970"/>
    </source>
</evidence>
<evidence type="ECO:0000256" key="2">
    <source>
        <dbReference type="SAM" id="Phobius"/>
    </source>
</evidence>
<name>A0A383W8Q2_TETOB</name>